<dbReference type="NCBIfam" id="TIGR01782">
    <property type="entry name" value="TonB-Xanth-Caul"/>
    <property type="match status" value="1"/>
</dbReference>
<evidence type="ECO:0000259" key="5">
    <source>
        <dbReference type="Pfam" id="PF00593"/>
    </source>
</evidence>
<evidence type="ECO:0000256" key="1">
    <source>
        <dbReference type="ARBA" id="ARBA00004442"/>
    </source>
</evidence>
<dbReference type="Gene3D" id="2.170.130.10">
    <property type="entry name" value="TonB-dependent receptor, plug domain"/>
    <property type="match status" value="1"/>
</dbReference>
<dbReference type="PATRIC" id="fig|1121022.4.peg.3329"/>
<evidence type="ECO:0000259" key="6">
    <source>
        <dbReference type="Pfam" id="PF07715"/>
    </source>
</evidence>
<comment type="caution">
    <text evidence="7">The sequence shown here is derived from an EMBL/GenBank/DDBJ whole genome shotgun (WGS) entry which is preliminary data.</text>
</comment>
<gene>
    <name evidence="7" type="ORF">ABENE_16370</name>
</gene>
<dbReference type="Gene3D" id="2.40.170.20">
    <property type="entry name" value="TonB-dependent receptor, beta-barrel domain"/>
    <property type="match status" value="1"/>
</dbReference>
<dbReference type="EMBL" id="AWGB01000039">
    <property type="protein sequence ID" value="ESQ88103.1"/>
    <property type="molecule type" value="Genomic_DNA"/>
</dbReference>
<feature type="domain" description="TonB-dependent receptor plug" evidence="6">
    <location>
        <begin position="47"/>
        <end position="143"/>
    </location>
</feature>
<name>V4R9L8_9CAUL</name>
<dbReference type="AlphaFoldDB" id="V4R9L8"/>
<dbReference type="GO" id="GO:0009279">
    <property type="term" value="C:cell outer membrane"/>
    <property type="evidence" value="ECO:0007669"/>
    <property type="project" value="UniProtKB-SubCell"/>
</dbReference>
<evidence type="ECO:0000313" key="8">
    <source>
        <dbReference type="Proteomes" id="UP000017837"/>
    </source>
</evidence>
<evidence type="ECO:0008006" key="9">
    <source>
        <dbReference type="Google" id="ProtNLM"/>
    </source>
</evidence>
<keyword evidence="2 4" id="KW-0472">Membrane</keyword>
<dbReference type="InterPro" id="IPR012910">
    <property type="entry name" value="Plug_dom"/>
</dbReference>
<evidence type="ECO:0000256" key="2">
    <source>
        <dbReference type="ARBA" id="ARBA00023136"/>
    </source>
</evidence>
<keyword evidence="8" id="KW-1185">Reference proteome</keyword>
<dbReference type="PANTHER" id="PTHR40980">
    <property type="entry name" value="PLUG DOMAIN-CONTAINING PROTEIN"/>
    <property type="match status" value="1"/>
</dbReference>
<dbReference type="Pfam" id="PF00593">
    <property type="entry name" value="TonB_dep_Rec_b-barrel"/>
    <property type="match status" value="1"/>
</dbReference>
<dbReference type="eggNOG" id="COG1629">
    <property type="taxonomic scope" value="Bacteria"/>
</dbReference>
<organism evidence="7 8">
    <name type="scientific">Asticcacaulis benevestitus DSM 16100 = ATCC BAA-896</name>
    <dbReference type="NCBI Taxonomy" id="1121022"/>
    <lineage>
        <taxon>Bacteria</taxon>
        <taxon>Pseudomonadati</taxon>
        <taxon>Pseudomonadota</taxon>
        <taxon>Alphaproteobacteria</taxon>
        <taxon>Caulobacterales</taxon>
        <taxon>Caulobacteraceae</taxon>
        <taxon>Asticcacaulis</taxon>
    </lineage>
</organism>
<feature type="domain" description="TonB-dependent receptor-like beta-barrel" evidence="5">
    <location>
        <begin position="416"/>
        <end position="900"/>
    </location>
</feature>
<dbReference type="InterPro" id="IPR000531">
    <property type="entry name" value="Beta-barrel_TonB"/>
</dbReference>
<dbReference type="Proteomes" id="UP000017837">
    <property type="component" value="Unassembled WGS sequence"/>
</dbReference>
<keyword evidence="3" id="KW-0998">Cell outer membrane</keyword>
<dbReference type="SUPFAM" id="SSF56935">
    <property type="entry name" value="Porins"/>
    <property type="match status" value="1"/>
</dbReference>
<comment type="subcellular location">
    <subcellularLocation>
        <location evidence="1 4">Cell outer membrane</location>
    </subcellularLocation>
</comment>
<dbReference type="STRING" id="1121022.GCA_000376105_03594"/>
<keyword evidence="4" id="KW-0798">TonB box</keyword>
<evidence type="ECO:0000256" key="3">
    <source>
        <dbReference type="ARBA" id="ARBA00023237"/>
    </source>
</evidence>
<sequence>MSSLIVPVMAHAQAPAPAGDDEAVEVIVTGIRGSLSAAARIKRQSVVGLDSITSEDLGKFPDGNVAESLQRIPGVSIDRSLGEGSSVTVRGFGPQFNNVLLNGRTIANDSGGRGFGFDNIAAELISGADVYKTSRASIPEGGIGSTINLKTPRPLDIGATKGVVSLKAHNESLSGKTTPSAFALYSTTFDDGKMGLMVSASYQLRDAREDSFNVSGYVPNASIGTQAGQTNGYGSNLSPNVPLFTNVRFPRNYNLNLSEQRQERTGLTATYQYRPSSELTFTADALFSRYNIKRTVATGAFYFLENQVRTAAIDANRDVIEQTENGQWDMVMQAYPRKSDTTAFGINMDWHPNDQLTIVGDLSTSDASNVGGSGSYYIVVGIPTNVTWKQPSDGSLPQLEVLGASISDPSNARAHYATRGGGNTSTSVQEGRLDATYVVDRGVFSSVMLGVAFNDTRKENESFGIGDAYCTYCGYPVVLPQRFLTPLDLGGDFLGGGLGANAPLKFFSFDGLELLNYLGSPEALAQLDTYYGRAPGSVAAQLEANGGYTLKRQPSSYWVEEKTSSAYIETNFAGEVADMPWSLNLGARYISTKVRASGSDRQLVDVKWISEGNQTPVYASATPVERTVEANYSKLLPSLNVKLNITRHLLARFGASETLTRPSPSDMRPNTSIDDARQGNMRASGGNPALKPYLSKNLDLSLEWYPKKNLNLAAAIFSKDVSDFIDYGVASEAFTITNAQRLDTTSVIDGRTHLADPAFTATTATFLTRRPRNLAKTRAEGIELAGTYSFDFLPGWWSGFGVTANATLVDSNAKVSNSTEVAGRTFALPGLGNSYNLIGFYEKGPLSVRVAYNKRDRFLSSLSGDGSGGPVFTQAYDQIDMRASYQITPRVDVFIEGTNLTKEHLVQKGYYEAELLGDNLDGAFYNVGFRMTF</sequence>
<dbReference type="PANTHER" id="PTHR40980:SF3">
    <property type="entry name" value="TONB-DEPENDENT RECEPTOR-LIKE BETA-BARREL DOMAIN-CONTAINING PROTEIN"/>
    <property type="match status" value="1"/>
</dbReference>
<proteinExistence type="inferred from homology"/>
<dbReference type="InterPro" id="IPR010104">
    <property type="entry name" value="TonB_rcpt_bac"/>
</dbReference>
<dbReference type="Pfam" id="PF07715">
    <property type="entry name" value="Plug"/>
    <property type="match status" value="1"/>
</dbReference>
<evidence type="ECO:0000256" key="4">
    <source>
        <dbReference type="RuleBase" id="RU003357"/>
    </source>
</evidence>
<reference evidence="7 8" key="1">
    <citation type="journal article" date="2014" name="Nature">
        <title>Sequential evolution of bacterial morphology by co-option of a developmental regulator.</title>
        <authorList>
            <person name="Jiang C."/>
            <person name="Brown P.J."/>
            <person name="Ducret A."/>
            <person name="Brun Y.V."/>
        </authorList>
    </citation>
    <scope>NUCLEOTIDE SEQUENCE [LARGE SCALE GENOMIC DNA]</scope>
    <source>
        <strain evidence="7 8">DSM 16100</strain>
    </source>
</reference>
<protein>
    <recommendedName>
        <fullName evidence="9">TonB-denpendent receptor</fullName>
    </recommendedName>
</protein>
<accession>V4R9L8</accession>
<comment type="similarity">
    <text evidence="4">Belongs to the TonB-dependent receptor family.</text>
</comment>
<dbReference type="InterPro" id="IPR036942">
    <property type="entry name" value="Beta-barrel_TonB_sf"/>
</dbReference>
<dbReference type="InterPro" id="IPR037066">
    <property type="entry name" value="Plug_dom_sf"/>
</dbReference>
<evidence type="ECO:0000313" key="7">
    <source>
        <dbReference type="EMBL" id="ESQ88103.1"/>
    </source>
</evidence>